<name>D3Q0Q1_STANL</name>
<evidence type="ECO:0000313" key="1">
    <source>
        <dbReference type="EMBL" id="ADD41787.1"/>
    </source>
</evidence>
<dbReference type="RefSeq" id="WP_013017358.1">
    <property type="nucleotide sequence ID" value="NC_013947.1"/>
</dbReference>
<organism evidence="1 2">
    <name type="scientific">Stackebrandtia nassauensis (strain DSM 44728 / CIP 108903 / NRRL B-16338 / NBRC 102104 / LLR-40K-21)</name>
    <dbReference type="NCBI Taxonomy" id="446470"/>
    <lineage>
        <taxon>Bacteria</taxon>
        <taxon>Bacillati</taxon>
        <taxon>Actinomycetota</taxon>
        <taxon>Actinomycetes</taxon>
        <taxon>Glycomycetales</taxon>
        <taxon>Glycomycetaceae</taxon>
        <taxon>Stackebrandtia</taxon>
    </lineage>
</organism>
<dbReference type="EMBL" id="CP001778">
    <property type="protein sequence ID" value="ADD41787.1"/>
    <property type="molecule type" value="Genomic_DNA"/>
</dbReference>
<dbReference type="eggNOG" id="ENOG5032X4A">
    <property type="taxonomic scope" value="Bacteria"/>
</dbReference>
<dbReference type="KEGG" id="sna:Snas_2093"/>
<dbReference type="HOGENOM" id="CLU_1160583_0_0_11"/>
<keyword evidence="2" id="KW-1185">Reference proteome</keyword>
<dbReference type="OrthoDB" id="3698952at2"/>
<protein>
    <recommendedName>
        <fullName evidence="3">Knr4/Smi1-like domain-containing protein</fullName>
    </recommendedName>
</protein>
<evidence type="ECO:0000313" key="2">
    <source>
        <dbReference type="Proteomes" id="UP000000844"/>
    </source>
</evidence>
<sequence>MSDGFDVAEAVGGGIVDRQRAWAFVRDFASAWGAPLSDADATPAAELARAEAALGLRFPAALREAHALFGARLDLVSNLDPLLTPDEVFVHDGLGGVLVYRSENQGCAFWGVRLEDLHLDDPPVFVEARHGWVRFMDRLSVAIVELVLSEALIGDGRLCDASELSADLVGVAGERFRRVALPDYPMWTGAEDYPVRWFSAPGKLLRQDGLGVGCVLHVRGRTRGDLEAICQTIPGQWRWGVG</sequence>
<gene>
    <name evidence="1" type="ordered locus">Snas_2093</name>
</gene>
<evidence type="ECO:0008006" key="3">
    <source>
        <dbReference type="Google" id="ProtNLM"/>
    </source>
</evidence>
<dbReference type="STRING" id="446470.Snas_2093"/>
<proteinExistence type="predicted"/>
<reference evidence="1 2" key="1">
    <citation type="journal article" date="2009" name="Stand. Genomic Sci.">
        <title>Complete genome sequence of Stackebrandtia nassauensis type strain (LLR-40K-21).</title>
        <authorList>
            <person name="Munk C."/>
            <person name="Lapidus A."/>
            <person name="Copeland A."/>
            <person name="Jando M."/>
            <person name="Mayilraj S."/>
            <person name="Glavina Del Rio T."/>
            <person name="Nolan M."/>
            <person name="Chen F."/>
            <person name="Lucas S."/>
            <person name="Tice H."/>
            <person name="Cheng J.F."/>
            <person name="Han C."/>
            <person name="Detter J.C."/>
            <person name="Bruce D."/>
            <person name="Goodwin L."/>
            <person name="Chain P."/>
            <person name="Pitluck S."/>
            <person name="Goker M."/>
            <person name="Ovchinikova G."/>
            <person name="Pati A."/>
            <person name="Ivanova N."/>
            <person name="Mavromatis K."/>
            <person name="Chen A."/>
            <person name="Palaniappan K."/>
            <person name="Land M."/>
            <person name="Hauser L."/>
            <person name="Chang Y.J."/>
            <person name="Jeffries C.D."/>
            <person name="Bristow J."/>
            <person name="Eisen J.A."/>
            <person name="Markowitz V."/>
            <person name="Hugenholtz P."/>
            <person name="Kyrpides N.C."/>
            <person name="Klenk H.P."/>
        </authorList>
    </citation>
    <scope>NUCLEOTIDE SEQUENCE [LARGE SCALE GENOMIC DNA]</scope>
    <source>
        <strain evidence="2">DSM 44728 / CIP 108903 / NRRL B-16338 / NBRC 102104 / LLR-40K-21</strain>
    </source>
</reference>
<dbReference type="Proteomes" id="UP000000844">
    <property type="component" value="Chromosome"/>
</dbReference>
<accession>D3Q0Q1</accession>
<dbReference type="AlphaFoldDB" id="D3Q0Q1"/>